<dbReference type="SUPFAM" id="SSF52172">
    <property type="entry name" value="CheY-like"/>
    <property type="match status" value="1"/>
</dbReference>
<sequence>MIRLAIVDDHAIVRAGFREMLNEELGMSIQFEAGTAEEAQNLLRQHNCDVLMLDLSLPDQNGIDLLRAVKQRHEETQVLIISSFSEERYALSMIRSGASGYLCKDCDRSDLINAIHTVAQGRRYISANTAELLAREMAGESDKPAHQELSEREMQVFMRLVRGESVSTIAQALHLSVKTISTYRSRLLEKLGVNSNAELATYAHQHCLVLD</sequence>
<gene>
    <name evidence="6" type="ORF">HKT17_06995</name>
</gene>
<evidence type="ECO:0000259" key="5">
    <source>
        <dbReference type="PROSITE" id="PS50110"/>
    </source>
</evidence>
<evidence type="ECO:0000259" key="4">
    <source>
        <dbReference type="PROSITE" id="PS50043"/>
    </source>
</evidence>
<dbReference type="Gene3D" id="3.40.50.2300">
    <property type="match status" value="1"/>
</dbReference>
<dbReference type="PRINTS" id="PR00038">
    <property type="entry name" value="HTHLUXR"/>
</dbReference>
<dbReference type="Pfam" id="PF00072">
    <property type="entry name" value="Response_reg"/>
    <property type="match status" value="1"/>
</dbReference>
<evidence type="ECO:0000313" key="7">
    <source>
        <dbReference type="Proteomes" id="UP000501130"/>
    </source>
</evidence>
<dbReference type="SMART" id="SM00448">
    <property type="entry name" value="REC"/>
    <property type="match status" value="1"/>
</dbReference>
<keyword evidence="2" id="KW-0238">DNA-binding</keyword>
<dbReference type="SUPFAM" id="SSF46894">
    <property type="entry name" value="C-terminal effector domain of the bipartite response regulators"/>
    <property type="match status" value="1"/>
</dbReference>
<feature type="domain" description="HTH luxR-type" evidence="4">
    <location>
        <begin position="142"/>
        <end position="207"/>
    </location>
</feature>
<dbReference type="PROSITE" id="PS50043">
    <property type="entry name" value="HTH_LUXR_2"/>
    <property type="match status" value="1"/>
</dbReference>
<dbReference type="InterPro" id="IPR000792">
    <property type="entry name" value="Tscrpt_reg_LuxR_C"/>
</dbReference>
<dbReference type="PROSITE" id="PS50110">
    <property type="entry name" value="RESPONSE_REGULATORY"/>
    <property type="match status" value="1"/>
</dbReference>
<evidence type="ECO:0000313" key="6">
    <source>
        <dbReference type="EMBL" id="QJR29476.1"/>
    </source>
</evidence>
<feature type="modified residue" description="4-aspartylphosphate" evidence="3">
    <location>
        <position position="54"/>
    </location>
</feature>
<dbReference type="EMBL" id="CP053084">
    <property type="protein sequence ID" value="QJR29476.1"/>
    <property type="molecule type" value="Genomic_DNA"/>
</dbReference>
<dbReference type="SMART" id="SM00421">
    <property type="entry name" value="HTH_LUXR"/>
    <property type="match status" value="1"/>
</dbReference>
<dbReference type="InterPro" id="IPR016032">
    <property type="entry name" value="Sig_transdc_resp-reg_C-effctor"/>
</dbReference>
<keyword evidence="1 3" id="KW-0597">Phosphoprotein</keyword>
<keyword evidence="7" id="KW-1185">Reference proteome</keyword>
<dbReference type="InterPro" id="IPR001789">
    <property type="entry name" value="Sig_transdc_resp-reg_receiver"/>
</dbReference>
<dbReference type="PANTHER" id="PTHR43214">
    <property type="entry name" value="TWO-COMPONENT RESPONSE REGULATOR"/>
    <property type="match status" value="1"/>
</dbReference>
<dbReference type="PROSITE" id="PS00622">
    <property type="entry name" value="HTH_LUXR_1"/>
    <property type="match status" value="1"/>
</dbReference>
<evidence type="ECO:0000256" key="2">
    <source>
        <dbReference type="ARBA" id="ARBA00023125"/>
    </source>
</evidence>
<evidence type="ECO:0000256" key="3">
    <source>
        <dbReference type="PROSITE-ProRule" id="PRU00169"/>
    </source>
</evidence>
<dbReference type="CDD" id="cd17535">
    <property type="entry name" value="REC_NarL-like"/>
    <property type="match status" value="1"/>
</dbReference>
<dbReference type="RefSeq" id="WP_105028970.1">
    <property type="nucleotide sequence ID" value="NZ_CP053084.1"/>
</dbReference>
<feature type="domain" description="Response regulatory" evidence="5">
    <location>
        <begin position="3"/>
        <end position="119"/>
    </location>
</feature>
<protein>
    <submittedName>
        <fullName evidence="6">Response regulator transcription factor</fullName>
    </submittedName>
</protein>
<dbReference type="CDD" id="cd06170">
    <property type="entry name" value="LuxR_C_like"/>
    <property type="match status" value="1"/>
</dbReference>
<evidence type="ECO:0000256" key="1">
    <source>
        <dbReference type="ARBA" id="ARBA00022553"/>
    </source>
</evidence>
<proteinExistence type="predicted"/>
<accession>A0ABX6N532</accession>
<reference evidence="6 7" key="1">
    <citation type="submission" date="2020-05" db="EMBL/GenBank/DDBJ databases">
        <title>Compete genome of Limnobacter sp. SAORIC-580.</title>
        <authorList>
            <person name="Song J."/>
            <person name="Cho J.-C."/>
        </authorList>
    </citation>
    <scope>NUCLEOTIDE SEQUENCE [LARGE SCALE GENOMIC DNA]</scope>
    <source>
        <strain evidence="6 7">SAORIC-580</strain>
    </source>
</reference>
<name>A0ABX6N532_9BURK</name>
<dbReference type="Proteomes" id="UP000501130">
    <property type="component" value="Chromosome"/>
</dbReference>
<dbReference type="Pfam" id="PF00196">
    <property type="entry name" value="GerE"/>
    <property type="match status" value="1"/>
</dbReference>
<organism evidence="6 7">
    <name type="scientific">Limnobacter profundi</name>
    <dbReference type="NCBI Taxonomy" id="2732163"/>
    <lineage>
        <taxon>Bacteria</taxon>
        <taxon>Pseudomonadati</taxon>
        <taxon>Pseudomonadota</taxon>
        <taxon>Betaproteobacteria</taxon>
        <taxon>Burkholderiales</taxon>
        <taxon>Burkholderiaceae</taxon>
        <taxon>Limnobacter</taxon>
    </lineage>
</organism>
<dbReference type="PANTHER" id="PTHR43214:SF43">
    <property type="entry name" value="TWO-COMPONENT RESPONSE REGULATOR"/>
    <property type="match status" value="1"/>
</dbReference>
<dbReference type="InterPro" id="IPR058245">
    <property type="entry name" value="NreC/VraR/RcsB-like_REC"/>
</dbReference>
<dbReference type="InterPro" id="IPR011006">
    <property type="entry name" value="CheY-like_superfamily"/>
</dbReference>
<dbReference type="InterPro" id="IPR039420">
    <property type="entry name" value="WalR-like"/>
</dbReference>